<dbReference type="AlphaFoldDB" id="A0A6A6Z7C1"/>
<evidence type="ECO:0000313" key="3">
    <source>
        <dbReference type="Proteomes" id="UP000504636"/>
    </source>
</evidence>
<keyword evidence="3" id="KW-1185">Reference proteome</keyword>
<proteinExistence type="predicted"/>
<evidence type="ECO:0000313" key="2">
    <source>
        <dbReference type="EMBL" id="KAF2816956.1"/>
    </source>
</evidence>
<feature type="compositionally biased region" description="Low complexity" evidence="1">
    <location>
        <begin position="82"/>
        <end position="98"/>
    </location>
</feature>
<sequence>MRRVMRLFASAGPGRTRVCRKLAVRAARSGKAAHTMQTMQAWGREETASAGPAVKEKGNNAALLWAVTAAGGCGRRERVRRGSNGSSEARARPAARTTAPRRQRRGSGPRPSEQPIPGGTRCCDDSSSSPAPATTTATAAGRGERLEPDGPSPAVRGARCWRRAAVVGRRGPPSVLEPAKGAGTLVSSQREVTVQRPDVMLLCSGSTTAHLHRAPDAAQRPPAMRYRLNMACGSPKATRRRQLRQTAQLPAASTDR</sequence>
<reference evidence="4" key="2">
    <citation type="submission" date="2020-04" db="EMBL/GenBank/DDBJ databases">
        <authorList>
            <consortium name="NCBI Genome Project"/>
        </authorList>
    </citation>
    <scope>NUCLEOTIDE SEQUENCE</scope>
    <source>
        <strain evidence="4">CBS 304.34</strain>
    </source>
</reference>
<dbReference type="RefSeq" id="XP_033583920.1">
    <property type="nucleotide sequence ID" value="XM_033721601.1"/>
</dbReference>
<feature type="compositionally biased region" description="Low complexity" evidence="1">
    <location>
        <begin position="126"/>
        <end position="140"/>
    </location>
</feature>
<dbReference type="EMBL" id="MU003692">
    <property type="protein sequence ID" value="KAF2816956.1"/>
    <property type="molecule type" value="Genomic_DNA"/>
</dbReference>
<evidence type="ECO:0000313" key="4">
    <source>
        <dbReference type="RefSeq" id="XP_033583920.1"/>
    </source>
</evidence>
<feature type="region of interest" description="Disordered" evidence="1">
    <location>
        <begin position="75"/>
        <end position="157"/>
    </location>
</feature>
<reference evidence="4" key="3">
    <citation type="submission" date="2025-04" db="UniProtKB">
        <authorList>
            <consortium name="RefSeq"/>
        </authorList>
    </citation>
    <scope>IDENTIFICATION</scope>
    <source>
        <strain evidence="4">CBS 304.34</strain>
    </source>
</reference>
<dbReference type="GeneID" id="54462494"/>
<name>A0A6A6Z7C1_9PEZI</name>
<evidence type="ECO:0000256" key="1">
    <source>
        <dbReference type="SAM" id="MobiDB-lite"/>
    </source>
</evidence>
<organism evidence="2">
    <name type="scientific">Mytilinidion resinicola</name>
    <dbReference type="NCBI Taxonomy" id="574789"/>
    <lineage>
        <taxon>Eukaryota</taxon>
        <taxon>Fungi</taxon>
        <taxon>Dikarya</taxon>
        <taxon>Ascomycota</taxon>
        <taxon>Pezizomycotina</taxon>
        <taxon>Dothideomycetes</taxon>
        <taxon>Pleosporomycetidae</taxon>
        <taxon>Mytilinidiales</taxon>
        <taxon>Mytilinidiaceae</taxon>
        <taxon>Mytilinidion</taxon>
    </lineage>
</organism>
<gene>
    <name evidence="2 4" type="ORF">BDZ99DRAFT_470025</name>
</gene>
<feature type="compositionally biased region" description="Low complexity" evidence="1">
    <location>
        <begin position="244"/>
        <end position="256"/>
    </location>
</feature>
<protein>
    <submittedName>
        <fullName evidence="2 4">Uncharacterized protein</fullName>
    </submittedName>
</protein>
<feature type="region of interest" description="Disordered" evidence="1">
    <location>
        <begin position="232"/>
        <end position="256"/>
    </location>
</feature>
<reference evidence="2 4" key="1">
    <citation type="journal article" date="2020" name="Stud. Mycol.">
        <title>101 Dothideomycetes genomes: a test case for predicting lifestyles and emergence of pathogens.</title>
        <authorList>
            <person name="Haridas S."/>
            <person name="Albert R."/>
            <person name="Binder M."/>
            <person name="Bloem J."/>
            <person name="Labutti K."/>
            <person name="Salamov A."/>
            <person name="Andreopoulos B."/>
            <person name="Baker S."/>
            <person name="Barry K."/>
            <person name="Bills G."/>
            <person name="Bluhm B."/>
            <person name="Cannon C."/>
            <person name="Castanera R."/>
            <person name="Culley D."/>
            <person name="Daum C."/>
            <person name="Ezra D."/>
            <person name="Gonzalez J."/>
            <person name="Henrissat B."/>
            <person name="Kuo A."/>
            <person name="Liang C."/>
            <person name="Lipzen A."/>
            <person name="Lutzoni F."/>
            <person name="Magnuson J."/>
            <person name="Mondo S."/>
            <person name="Nolan M."/>
            <person name="Ohm R."/>
            <person name="Pangilinan J."/>
            <person name="Park H.-J."/>
            <person name="Ramirez L."/>
            <person name="Alfaro M."/>
            <person name="Sun H."/>
            <person name="Tritt A."/>
            <person name="Yoshinaga Y."/>
            <person name="Zwiers L.-H."/>
            <person name="Turgeon B."/>
            <person name="Goodwin S."/>
            <person name="Spatafora J."/>
            <person name="Crous P."/>
            <person name="Grigoriev I."/>
        </authorList>
    </citation>
    <scope>NUCLEOTIDE SEQUENCE</scope>
    <source>
        <strain evidence="2 4">CBS 304.34</strain>
    </source>
</reference>
<accession>A0A6A6Z7C1</accession>
<dbReference type="Proteomes" id="UP000504636">
    <property type="component" value="Unplaced"/>
</dbReference>